<evidence type="ECO:0000256" key="6">
    <source>
        <dbReference type="SAM" id="Phobius"/>
    </source>
</evidence>
<dbReference type="SUPFAM" id="SSF74653">
    <property type="entry name" value="TolA/TonB C-terminal domain"/>
    <property type="match status" value="1"/>
</dbReference>
<comment type="caution">
    <text evidence="7">The sequence shown here is derived from an EMBL/GenBank/DDBJ whole genome shotgun (WGS) entry which is preliminary data.</text>
</comment>
<comment type="subcellular location">
    <subcellularLocation>
        <location evidence="1">Membrane</location>
        <topology evidence="1">Single-pass membrane protein</topology>
    </subcellularLocation>
</comment>
<reference evidence="7" key="1">
    <citation type="submission" date="2020-10" db="EMBL/GenBank/DDBJ databases">
        <authorList>
            <person name="Gilroy R."/>
        </authorList>
    </citation>
    <scope>NUCLEOTIDE SEQUENCE</scope>
    <source>
        <strain evidence="7">15467</strain>
    </source>
</reference>
<dbReference type="AlphaFoldDB" id="A0A9D9DLS4"/>
<organism evidence="7 8">
    <name type="scientific">Candidatus Egerieousia excrementavium</name>
    <dbReference type="NCBI Taxonomy" id="2840778"/>
    <lineage>
        <taxon>Bacteria</taxon>
        <taxon>Pseudomonadati</taxon>
        <taxon>Bacteroidota</taxon>
        <taxon>Bacteroidia</taxon>
        <taxon>Bacteroidales</taxon>
        <taxon>Candidatus Egerieousia</taxon>
    </lineage>
</organism>
<feature type="transmembrane region" description="Helical" evidence="6">
    <location>
        <begin position="12"/>
        <end position="37"/>
    </location>
</feature>
<keyword evidence="2 6" id="KW-0812">Transmembrane</keyword>
<evidence type="ECO:0000313" key="7">
    <source>
        <dbReference type="EMBL" id="MBO8429701.1"/>
    </source>
</evidence>
<accession>A0A9D9DLS4</accession>
<reference evidence="7" key="2">
    <citation type="journal article" date="2021" name="PeerJ">
        <title>Extensive microbial diversity within the chicken gut microbiome revealed by metagenomics and culture.</title>
        <authorList>
            <person name="Gilroy R."/>
            <person name="Ravi A."/>
            <person name="Getino M."/>
            <person name="Pursley I."/>
            <person name="Horton D.L."/>
            <person name="Alikhan N.F."/>
            <person name="Baker D."/>
            <person name="Gharbi K."/>
            <person name="Hall N."/>
            <person name="Watson M."/>
            <person name="Adriaenssens E.M."/>
            <person name="Foster-Nyarko E."/>
            <person name="Jarju S."/>
            <person name="Secka A."/>
            <person name="Antonio M."/>
            <person name="Oren A."/>
            <person name="Chaudhuri R.R."/>
            <person name="La Ragione R."/>
            <person name="Hildebrand F."/>
            <person name="Pallen M.J."/>
        </authorList>
    </citation>
    <scope>NUCLEOTIDE SEQUENCE</scope>
    <source>
        <strain evidence="7">15467</strain>
    </source>
</reference>
<sequence>MTQTDFRRKERSARIIGATATVLFHAVLLLVCISAGVKVHYPPEQQTGLLLDFTQEEYTPIEVEAGNVPKADDARPENDVILAQRSQAQTIAEEPSVGKEATAGEEGEVERYEPERTEIDTRALFASARGKSDTLAAQTAERVSNALRAGVPQGNTRYGDTDNSPKANLKGRNVMGALPFPDYTVNKEGRVVVRIMVDQYGKVTNAVPGASGTTVQDKALWDAAEKAAYKAVFNVNASAPAVQEGTITYIFKLK</sequence>
<evidence type="ECO:0000256" key="5">
    <source>
        <dbReference type="SAM" id="MobiDB-lite"/>
    </source>
</evidence>
<evidence type="ECO:0000313" key="8">
    <source>
        <dbReference type="Proteomes" id="UP000823635"/>
    </source>
</evidence>
<name>A0A9D9DLS4_9BACT</name>
<dbReference type="InterPro" id="IPR006260">
    <property type="entry name" value="TonB/TolA_C"/>
</dbReference>
<gene>
    <name evidence="7" type="ORF">IAC68_07220</name>
</gene>
<evidence type="ECO:0000256" key="2">
    <source>
        <dbReference type="ARBA" id="ARBA00022692"/>
    </source>
</evidence>
<dbReference type="NCBIfam" id="TIGR01352">
    <property type="entry name" value="tonB_Cterm"/>
    <property type="match status" value="1"/>
</dbReference>
<proteinExistence type="predicted"/>
<feature type="region of interest" description="Disordered" evidence="5">
    <location>
        <begin position="92"/>
        <end position="114"/>
    </location>
</feature>
<protein>
    <submittedName>
        <fullName evidence="7">Energy transducer TonB</fullName>
    </submittedName>
</protein>
<evidence type="ECO:0000256" key="4">
    <source>
        <dbReference type="ARBA" id="ARBA00023136"/>
    </source>
</evidence>
<dbReference type="Proteomes" id="UP000823635">
    <property type="component" value="Unassembled WGS sequence"/>
</dbReference>
<keyword evidence="4 6" id="KW-0472">Membrane</keyword>
<dbReference type="EMBL" id="JADINB010000153">
    <property type="protein sequence ID" value="MBO8429701.1"/>
    <property type="molecule type" value="Genomic_DNA"/>
</dbReference>
<keyword evidence="3 6" id="KW-1133">Transmembrane helix</keyword>
<evidence type="ECO:0000256" key="3">
    <source>
        <dbReference type="ARBA" id="ARBA00022989"/>
    </source>
</evidence>
<evidence type="ECO:0000256" key="1">
    <source>
        <dbReference type="ARBA" id="ARBA00004167"/>
    </source>
</evidence>
<dbReference type="GO" id="GO:0016020">
    <property type="term" value="C:membrane"/>
    <property type="evidence" value="ECO:0007669"/>
    <property type="project" value="UniProtKB-SubCell"/>
</dbReference>